<evidence type="ECO:0000256" key="4">
    <source>
        <dbReference type="HAMAP-Rule" id="MF_00923"/>
    </source>
</evidence>
<dbReference type="Proteomes" id="UP000186599">
    <property type="component" value="Unassembled WGS sequence"/>
</dbReference>
<dbReference type="EMBL" id="FOUA01000001">
    <property type="protein sequence ID" value="SFL74771.1"/>
    <property type="molecule type" value="Genomic_DNA"/>
</dbReference>
<sequence length="381" mass="40939">MKLMSRTLAAGLAALLLVGCGSSGKKELPPAELEKFDAEVQLERSWKRNIGVGQGELFNQLQPSIDGLTLYAADAKGRVVAMDRDTGSVNWQVKLKEPLSGAVGAGGGRVMLGTLNGVVIVLDEADGSELWRAQVSSEVLAPPQTNGDVVVVQTQDDKLVALDIGTGEQRWLYESSLPVLTVRGHSEPIVSLHRVYAGLASGRVVALDAQNGIPLWEQRIAQPVGRSELERMVDIDGRLLLDDQTLYAATYQGNLVALDAESGSIRWQRPSSSHAGAAIGFGSVYLSQAGGTVEAYDQNRATPLWTNDSLQRRQLTGPVAFSSYVAVADFEGYVHLLAQTDGRLVGRVRVDRKGVRVTPIVQGDTLYVYGNSGDLAAYQLR</sequence>
<dbReference type="InterPro" id="IPR011047">
    <property type="entry name" value="Quinoprotein_ADH-like_sf"/>
</dbReference>
<evidence type="ECO:0000256" key="1">
    <source>
        <dbReference type="ARBA" id="ARBA00022729"/>
    </source>
</evidence>
<dbReference type="NCBIfam" id="TIGR03300">
    <property type="entry name" value="assembly_YfgL"/>
    <property type="match status" value="1"/>
</dbReference>
<keyword evidence="4" id="KW-0449">Lipoprotein</keyword>
<dbReference type="AlphaFoldDB" id="A0A031MI70"/>
<comment type="subcellular location">
    <subcellularLocation>
        <location evidence="4">Cell outer membrane</location>
        <topology evidence="4">Lipid-anchor</topology>
    </subcellularLocation>
</comment>
<comment type="subunit">
    <text evidence="4">Part of the Bam complex.</text>
</comment>
<protein>
    <recommendedName>
        <fullName evidence="4">Outer membrane protein assembly factor BamB</fullName>
    </recommendedName>
</protein>
<keyword evidence="1 4" id="KW-0732">Signal</keyword>
<dbReference type="InterPro" id="IPR015943">
    <property type="entry name" value="WD40/YVTN_repeat-like_dom_sf"/>
</dbReference>
<dbReference type="Pfam" id="PF13360">
    <property type="entry name" value="PQQ_2"/>
    <property type="match status" value="1"/>
</dbReference>
<dbReference type="PANTHER" id="PTHR34512:SF30">
    <property type="entry name" value="OUTER MEMBRANE PROTEIN ASSEMBLY FACTOR BAMB"/>
    <property type="match status" value="1"/>
</dbReference>
<comment type="function">
    <text evidence="4">Part of the outer membrane protein assembly complex, which is involved in assembly and insertion of beta-barrel proteins into the outer membrane.</text>
</comment>
<dbReference type="Gene3D" id="2.130.10.10">
    <property type="entry name" value="YVTN repeat-like/Quinoprotein amine dehydrogenase"/>
    <property type="match status" value="1"/>
</dbReference>
<accession>A0A031MI70</accession>
<dbReference type="InterPro" id="IPR002372">
    <property type="entry name" value="PQQ_rpt_dom"/>
</dbReference>
<dbReference type="STRING" id="653930.SAMN05216589_0602"/>
<evidence type="ECO:0000313" key="6">
    <source>
        <dbReference type="EMBL" id="SER45373.1"/>
    </source>
</evidence>
<dbReference type="GO" id="GO:0009279">
    <property type="term" value="C:cell outer membrane"/>
    <property type="evidence" value="ECO:0007669"/>
    <property type="project" value="UniProtKB-SubCell"/>
</dbReference>
<organism evidence="6 9">
    <name type="scientific">Halopseudomonas bauzanensis</name>
    <dbReference type="NCBI Taxonomy" id="653930"/>
    <lineage>
        <taxon>Bacteria</taxon>
        <taxon>Pseudomonadati</taxon>
        <taxon>Pseudomonadota</taxon>
        <taxon>Gammaproteobacteria</taxon>
        <taxon>Pseudomonadales</taxon>
        <taxon>Pseudomonadaceae</taxon>
        <taxon>Halopseudomonas</taxon>
    </lineage>
</organism>
<evidence type="ECO:0000313" key="7">
    <source>
        <dbReference type="EMBL" id="SFL74771.1"/>
    </source>
</evidence>
<dbReference type="InterPro" id="IPR018391">
    <property type="entry name" value="PQQ_b-propeller_rpt"/>
</dbReference>
<dbReference type="HAMAP" id="MF_00923">
    <property type="entry name" value="OM_assembly_BamB"/>
    <property type="match status" value="1"/>
</dbReference>
<feature type="domain" description="Pyrrolo-quinoline quinone repeat" evidence="5">
    <location>
        <begin position="76"/>
        <end position="298"/>
    </location>
</feature>
<comment type="similarity">
    <text evidence="4">Belongs to the BamB family.</text>
</comment>
<dbReference type="GO" id="GO:0043165">
    <property type="term" value="P:Gram-negative-bacterium-type cell outer membrane assembly"/>
    <property type="evidence" value="ECO:0007669"/>
    <property type="project" value="UniProtKB-UniRule"/>
</dbReference>
<reference evidence="8 9" key="1">
    <citation type="submission" date="2016-10" db="EMBL/GenBank/DDBJ databases">
        <authorList>
            <person name="de Groot N.N."/>
        </authorList>
    </citation>
    <scope>NUCLEOTIDE SEQUENCE [LARGE SCALE GENOMIC DNA]</scope>
    <source>
        <strain evidence="7 8">CGMCC 1.9095</strain>
        <strain evidence="6 9">DSM 22558</strain>
    </source>
</reference>
<dbReference type="EMBL" id="FOGN01000001">
    <property type="protein sequence ID" value="SER45373.1"/>
    <property type="molecule type" value="Genomic_DNA"/>
</dbReference>
<gene>
    <name evidence="4" type="primary">bamB</name>
    <name evidence="7" type="ORF">SAMN04487855_1022</name>
    <name evidence="6" type="ORF">SAMN05216589_0602</name>
</gene>
<keyword evidence="2 4" id="KW-0472">Membrane</keyword>
<keyword evidence="4" id="KW-0564">Palmitate</keyword>
<dbReference type="PROSITE" id="PS51257">
    <property type="entry name" value="PROKAR_LIPOPROTEIN"/>
    <property type="match status" value="1"/>
</dbReference>
<dbReference type="InterPro" id="IPR017687">
    <property type="entry name" value="BamB"/>
</dbReference>
<dbReference type="PANTHER" id="PTHR34512">
    <property type="entry name" value="CELL SURFACE PROTEIN"/>
    <property type="match status" value="1"/>
</dbReference>
<dbReference type="SMART" id="SM00564">
    <property type="entry name" value="PQQ"/>
    <property type="match status" value="5"/>
</dbReference>
<dbReference type="SUPFAM" id="SSF50998">
    <property type="entry name" value="Quinoprotein alcohol dehydrogenase-like"/>
    <property type="match status" value="1"/>
</dbReference>
<dbReference type="Proteomes" id="UP000186904">
    <property type="component" value="Unassembled WGS sequence"/>
</dbReference>
<dbReference type="GO" id="GO:0051205">
    <property type="term" value="P:protein insertion into membrane"/>
    <property type="evidence" value="ECO:0007669"/>
    <property type="project" value="UniProtKB-UniRule"/>
</dbReference>
<name>A0A031MI70_9GAMM</name>
<evidence type="ECO:0000313" key="8">
    <source>
        <dbReference type="Proteomes" id="UP000186599"/>
    </source>
</evidence>
<proteinExistence type="inferred from homology"/>
<evidence type="ECO:0000256" key="2">
    <source>
        <dbReference type="ARBA" id="ARBA00023136"/>
    </source>
</evidence>
<evidence type="ECO:0000259" key="5">
    <source>
        <dbReference type="Pfam" id="PF13360"/>
    </source>
</evidence>
<keyword evidence="3 4" id="KW-0998">Cell outer membrane</keyword>
<keyword evidence="8" id="KW-1185">Reference proteome</keyword>
<evidence type="ECO:0000256" key="3">
    <source>
        <dbReference type="ARBA" id="ARBA00023237"/>
    </source>
</evidence>
<evidence type="ECO:0000313" key="9">
    <source>
        <dbReference type="Proteomes" id="UP000186904"/>
    </source>
</evidence>